<name>A0A8K0DJV8_IGNLU</name>
<organism evidence="1 2">
    <name type="scientific">Ignelater luminosus</name>
    <name type="common">Cucubano</name>
    <name type="synonym">Pyrophorus luminosus</name>
    <dbReference type="NCBI Taxonomy" id="2038154"/>
    <lineage>
        <taxon>Eukaryota</taxon>
        <taxon>Metazoa</taxon>
        <taxon>Ecdysozoa</taxon>
        <taxon>Arthropoda</taxon>
        <taxon>Hexapoda</taxon>
        <taxon>Insecta</taxon>
        <taxon>Pterygota</taxon>
        <taxon>Neoptera</taxon>
        <taxon>Endopterygota</taxon>
        <taxon>Coleoptera</taxon>
        <taxon>Polyphaga</taxon>
        <taxon>Elateriformia</taxon>
        <taxon>Elateroidea</taxon>
        <taxon>Elateridae</taxon>
        <taxon>Agrypninae</taxon>
        <taxon>Pyrophorini</taxon>
        <taxon>Ignelater</taxon>
    </lineage>
</organism>
<dbReference type="Proteomes" id="UP000801492">
    <property type="component" value="Unassembled WGS sequence"/>
</dbReference>
<protein>
    <submittedName>
        <fullName evidence="1">Uncharacterized protein</fullName>
    </submittedName>
</protein>
<sequence>MQTVNQLRQQQDTCVLSLEGIVPPSDSTVKSHFSKSLPSLKLLHQLRMTDQTVRRAETIEQVRDFFAAHASASTTRGSTLASSKVNVVDGFLGNNRADNYKELIETMLKSFKIMGCRMSHKLHMLHSHLDEFKDNMGAYSEEHGERFHQDVMDFERRYQGQYDGRLHLEFNTRQPLQT</sequence>
<proteinExistence type="predicted"/>
<comment type="caution">
    <text evidence="1">The sequence shown here is derived from an EMBL/GenBank/DDBJ whole genome shotgun (WGS) entry which is preliminary data.</text>
</comment>
<evidence type="ECO:0000313" key="1">
    <source>
        <dbReference type="EMBL" id="KAF2901795.1"/>
    </source>
</evidence>
<keyword evidence="2" id="KW-1185">Reference proteome</keyword>
<dbReference type="PANTHER" id="PTHR46114:SF1">
    <property type="entry name" value="ZAD DOMAIN-CONTAINING PROTEIN"/>
    <property type="match status" value="1"/>
</dbReference>
<evidence type="ECO:0000313" key="2">
    <source>
        <dbReference type="Proteomes" id="UP000801492"/>
    </source>
</evidence>
<dbReference type="PANTHER" id="PTHR46114">
    <property type="entry name" value="APPLE DOMAIN-CONTAINING PROTEIN"/>
    <property type="match status" value="1"/>
</dbReference>
<gene>
    <name evidence="1" type="ORF">ILUMI_04391</name>
</gene>
<reference evidence="1" key="1">
    <citation type="submission" date="2019-08" db="EMBL/GenBank/DDBJ databases">
        <title>The genome of the North American firefly Photinus pyralis.</title>
        <authorList>
            <consortium name="Photinus pyralis genome working group"/>
            <person name="Fallon T.R."/>
            <person name="Sander Lower S.E."/>
            <person name="Weng J.-K."/>
        </authorList>
    </citation>
    <scope>NUCLEOTIDE SEQUENCE</scope>
    <source>
        <strain evidence="1">TRF0915ILg1</strain>
        <tissue evidence="1">Whole body</tissue>
    </source>
</reference>
<dbReference type="OrthoDB" id="6752837at2759"/>
<dbReference type="AlphaFoldDB" id="A0A8K0DJV8"/>
<dbReference type="EMBL" id="VTPC01001492">
    <property type="protein sequence ID" value="KAF2901795.1"/>
    <property type="molecule type" value="Genomic_DNA"/>
</dbReference>
<accession>A0A8K0DJV8</accession>